<keyword evidence="1" id="KW-0812">Transmembrane</keyword>
<reference evidence="2 3" key="1">
    <citation type="submission" date="2023-10" db="EMBL/GenBank/DDBJ databases">
        <title>Two novel species belonging to the OM43/NOR5 clade.</title>
        <authorList>
            <person name="Park M."/>
        </authorList>
    </citation>
    <scope>NUCLEOTIDE SEQUENCE [LARGE SCALE GENOMIC DNA]</scope>
    <source>
        <strain evidence="2 3">IMCC43200</strain>
    </source>
</reference>
<name>A0ABZ0I625_9GAMM</name>
<keyword evidence="1" id="KW-1133">Transmembrane helix</keyword>
<dbReference type="PANTHER" id="PTHR34289">
    <property type="entry name" value="PROTEIN, PUTATIVE (DUF819)-RELATED"/>
    <property type="match status" value="1"/>
</dbReference>
<accession>A0ABZ0I625</accession>
<feature type="transmembrane region" description="Helical" evidence="1">
    <location>
        <begin position="38"/>
        <end position="58"/>
    </location>
</feature>
<evidence type="ECO:0000313" key="2">
    <source>
        <dbReference type="EMBL" id="WOJ94691.1"/>
    </source>
</evidence>
<dbReference type="Proteomes" id="UP001626537">
    <property type="component" value="Chromosome"/>
</dbReference>
<feature type="transmembrane region" description="Helical" evidence="1">
    <location>
        <begin position="354"/>
        <end position="377"/>
    </location>
</feature>
<gene>
    <name evidence="2" type="ORF">R0135_05865</name>
</gene>
<organism evidence="2 3">
    <name type="scientific">Congregibacter variabilis</name>
    <dbReference type="NCBI Taxonomy" id="3081200"/>
    <lineage>
        <taxon>Bacteria</taxon>
        <taxon>Pseudomonadati</taxon>
        <taxon>Pseudomonadota</taxon>
        <taxon>Gammaproteobacteria</taxon>
        <taxon>Cellvibrionales</taxon>
        <taxon>Halieaceae</taxon>
        <taxon>Congregibacter</taxon>
    </lineage>
</organism>
<feature type="transmembrane region" description="Helical" evidence="1">
    <location>
        <begin position="299"/>
        <end position="321"/>
    </location>
</feature>
<feature type="transmembrane region" description="Helical" evidence="1">
    <location>
        <begin position="96"/>
        <end position="116"/>
    </location>
</feature>
<sequence>MIFDPTESTTTITLVLVFTVVAAIWLENNTRVFKKLGAAALSILIGMLFSNLGLIPGSSSVYDFFRGPGVLAGITLFLLTVDLGSIRAAGGPMLKAFLLGAFGAALGGALMGLVLLDAIGPDTWKLSGQFAATYIGGGVNFAAVGQALDTSSEYFTAGVAADVIVTAIWLIICITIPAYFGKTDSEQPVLDSGDESGASHSNTSNLLISTGAPFTLWDLAVLAATVMGCLWLSGVIATFIPVIPKIIWLTTLALVLAQTPAVQKLSGSLVLGNYFLLLFLATNGAVSVIARIIEIGPAIFYFALGTVLIHGVIIFGIGMMLKIDTKIIAIASQANIGGASSAMAIAGARGTPHLILPGIAVGLLGTALGNYVGLLIAHLMKLFIT</sequence>
<evidence type="ECO:0000256" key="1">
    <source>
        <dbReference type="SAM" id="Phobius"/>
    </source>
</evidence>
<keyword evidence="1" id="KW-0472">Membrane</keyword>
<dbReference type="InterPro" id="IPR008537">
    <property type="entry name" value="DUF819"/>
</dbReference>
<feature type="transmembrane region" description="Helical" evidence="1">
    <location>
        <begin position="274"/>
        <end position="293"/>
    </location>
</feature>
<proteinExistence type="predicted"/>
<feature type="transmembrane region" description="Helical" evidence="1">
    <location>
        <begin position="64"/>
        <end position="84"/>
    </location>
</feature>
<feature type="transmembrane region" description="Helical" evidence="1">
    <location>
        <begin position="154"/>
        <end position="180"/>
    </location>
</feature>
<dbReference type="RefSeq" id="WP_407349328.1">
    <property type="nucleotide sequence ID" value="NZ_CP136864.1"/>
</dbReference>
<dbReference type="Pfam" id="PF05684">
    <property type="entry name" value="DUF819"/>
    <property type="match status" value="1"/>
</dbReference>
<feature type="transmembrane region" description="Helical" evidence="1">
    <location>
        <begin position="216"/>
        <end position="240"/>
    </location>
</feature>
<evidence type="ECO:0000313" key="3">
    <source>
        <dbReference type="Proteomes" id="UP001626537"/>
    </source>
</evidence>
<dbReference type="EMBL" id="CP136864">
    <property type="protein sequence ID" value="WOJ94691.1"/>
    <property type="molecule type" value="Genomic_DNA"/>
</dbReference>
<protein>
    <submittedName>
        <fullName evidence="2">DUF819 family protein</fullName>
    </submittedName>
</protein>
<feature type="transmembrane region" description="Helical" evidence="1">
    <location>
        <begin position="328"/>
        <end position="348"/>
    </location>
</feature>
<dbReference type="PANTHER" id="PTHR34289:SF8">
    <property type="entry name" value="DUF819 DOMAIN-CONTAINING PROTEIN"/>
    <property type="match status" value="1"/>
</dbReference>
<keyword evidence="3" id="KW-1185">Reference proteome</keyword>
<feature type="transmembrane region" description="Helical" evidence="1">
    <location>
        <begin position="6"/>
        <end position="26"/>
    </location>
</feature>